<gene>
    <name evidence="1" type="ORF">TNIN_387451</name>
</gene>
<dbReference type="Proteomes" id="UP000886998">
    <property type="component" value="Unassembled WGS sequence"/>
</dbReference>
<dbReference type="AlphaFoldDB" id="A0A8X6XNA5"/>
<name>A0A8X6XNA5_9ARAC</name>
<reference evidence="1" key="1">
    <citation type="submission" date="2020-08" db="EMBL/GenBank/DDBJ databases">
        <title>Multicomponent nature underlies the extraordinary mechanical properties of spider dragline silk.</title>
        <authorList>
            <person name="Kono N."/>
            <person name="Nakamura H."/>
            <person name="Mori M."/>
            <person name="Yoshida Y."/>
            <person name="Ohtoshi R."/>
            <person name="Malay A.D."/>
            <person name="Moran D.A.P."/>
            <person name="Tomita M."/>
            <person name="Numata K."/>
            <person name="Arakawa K."/>
        </authorList>
    </citation>
    <scope>NUCLEOTIDE SEQUENCE</scope>
</reference>
<comment type="caution">
    <text evidence="1">The sequence shown here is derived from an EMBL/GenBank/DDBJ whole genome shotgun (WGS) entry which is preliminary data.</text>
</comment>
<evidence type="ECO:0000313" key="1">
    <source>
        <dbReference type="EMBL" id="GFY56278.1"/>
    </source>
</evidence>
<evidence type="ECO:0000313" key="2">
    <source>
        <dbReference type="Proteomes" id="UP000886998"/>
    </source>
</evidence>
<protein>
    <submittedName>
        <fullName evidence="1">Uncharacterized protein</fullName>
    </submittedName>
</protein>
<proteinExistence type="predicted"/>
<accession>A0A8X6XNA5</accession>
<organism evidence="1 2">
    <name type="scientific">Trichonephila inaurata madagascariensis</name>
    <dbReference type="NCBI Taxonomy" id="2747483"/>
    <lineage>
        <taxon>Eukaryota</taxon>
        <taxon>Metazoa</taxon>
        <taxon>Ecdysozoa</taxon>
        <taxon>Arthropoda</taxon>
        <taxon>Chelicerata</taxon>
        <taxon>Arachnida</taxon>
        <taxon>Araneae</taxon>
        <taxon>Araneomorphae</taxon>
        <taxon>Entelegynae</taxon>
        <taxon>Araneoidea</taxon>
        <taxon>Nephilidae</taxon>
        <taxon>Trichonephila</taxon>
        <taxon>Trichonephila inaurata</taxon>
    </lineage>
</organism>
<sequence length="93" mass="10728">MDFIHQSTTIGRNNCFPTSYERKTATVVEVGATLRQRNHGTLNQSILVWELFVPHKPVNPSKNYNNQSEPVKRIRWAPQKLIPQLLDLFPATE</sequence>
<keyword evidence="2" id="KW-1185">Reference proteome</keyword>
<dbReference type="EMBL" id="BMAV01010872">
    <property type="protein sequence ID" value="GFY56278.1"/>
    <property type="molecule type" value="Genomic_DNA"/>
</dbReference>